<gene>
    <name evidence="1" type="ORF">OBBRIDRAFT_740045</name>
</gene>
<feature type="non-terminal residue" evidence="1">
    <location>
        <position position="1"/>
    </location>
</feature>
<organism evidence="1 2">
    <name type="scientific">Obba rivulosa</name>
    <dbReference type="NCBI Taxonomy" id="1052685"/>
    <lineage>
        <taxon>Eukaryota</taxon>
        <taxon>Fungi</taxon>
        <taxon>Dikarya</taxon>
        <taxon>Basidiomycota</taxon>
        <taxon>Agaricomycotina</taxon>
        <taxon>Agaricomycetes</taxon>
        <taxon>Polyporales</taxon>
        <taxon>Gelatoporiaceae</taxon>
        <taxon>Obba</taxon>
    </lineage>
</organism>
<dbReference type="OrthoDB" id="2796803at2759"/>
<name>A0A8E2AP20_9APHY</name>
<reference evidence="1 2" key="1">
    <citation type="submission" date="2016-07" db="EMBL/GenBank/DDBJ databases">
        <title>Draft genome of the white-rot fungus Obba rivulosa 3A-2.</title>
        <authorList>
            <consortium name="DOE Joint Genome Institute"/>
            <person name="Miettinen O."/>
            <person name="Riley R."/>
            <person name="Acob R."/>
            <person name="Barry K."/>
            <person name="Cullen D."/>
            <person name="De Vries R."/>
            <person name="Hainaut M."/>
            <person name="Hatakka A."/>
            <person name="Henrissat B."/>
            <person name="Hilden K."/>
            <person name="Kuo R."/>
            <person name="Labutti K."/>
            <person name="Lipzen A."/>
            <person name="Makela M.R."/>
            <person name="Sandor L."/>
            <person name="Spatafora J.W."/>
            <person name="Grigoriev I.V."/>
            <person name="Hibbett D.S."/>
        </authorList>
    </citation>
    <scope>NUCLEOTIDE SEQUENCE [LARGE SCALE GENOMIC DNA]</scope>
    <source>
        <strain evidence="1 2">3A-2</strain>
    </source>
</reference>
<sequence>GWIKGPRAGLVLWVPEEYLSGLWWPPNTLVIGRSRVTCDLSRFVHYMEWTKCYTPRLHPAVPLDLR</sequence>
<keyword evidence="2" id="KW-1185">Reference proteome</keyword>
<dbReference type="EMBL" id="KV722589">
    <property type="protein sequence ID" value="OCH85349.1"/>
    <property type="molecule type" value="Genomic_DNA"/>
</dbReference>
<accession>A0A8E2AP20</accession>
<proteinExistence type="predicted"/>
<evidence type="ECO:0000313" key="1">
    <source>
        <dbReference type="EMBL" id="OCH85349.1"/>
    </source>
</evidence>
<protein>
    <submittedName>
        <fullName evidence="1">Uncharacterized protein</fullName>
    </submittedName>
</protein>
<evidence type="ECO:0000313" key="2">
    <source>
        <dbReference type="Proteomes" id="UP000250043"/>
    </source>
</evidence>
<dbReference type="Proteomes" id="UP000250043">
    <property type="component" value="Unassembled WGS sequence"/>
</dbReference>
<dbReference type="AlphaFoldDB" id="A0A8E2AP20"/>